<dbReference type="InterPro" id="IPR014217">
    <property type="entry name" value="Spore_III_AA"/>
</dbReference>
<keyword evidence="1" id="KW-0547">Nucleotide-binding</keyword>
<dbReference type="NCBIfam" id="TIGR02858">
    <property type="entry name" value="spore_III_AA"/>
    <property type="match status" value="1"/>
</dbReference>
<feature type="domain" description="AAA+ ATPase" evidence="3">
    <location>
        <begin position="168"/>
        <end position="317"/>
    </location>
</feature>
<dbReference type="Proteomes" id="UP000579281">
    <property type="component" value="Unassembled WGS sequence"/>
</dbReference>
<dbReference type="Gene3D" id="3.40.50.300">
    <property type="entry name" value="P-loop containing nucleotide triphosphate hydrolases"/>
    <property type="match status" value="1"/>
</dbReference>
<accession>A0A841KT70</accession>
<evidence type="ECO:0000313" key="5">
    <source>
        <dbReference type="Proteomes" id="UP000579281"/>
    </source>
</evidence>
<dbReference type="SMART" id="SM00382">
    <property type="entry name" value="AAA"/>
    <property type="match status" value="1"/>
</dbReference>
<gene>
    <name evidence="4" type="ORF">HNQ80_002721</name>
</gene>
<dbReference type="EMBL" id="JACHEN010000016">
    <property type="protein sequence ID" value="MBB6216617.1"/>
    <property type="molecule type" value="Genomic_DNA"/>
</dbReference>
<name>A0A841KT70_9FIRM</name>
<organism evidence="4 5">
    <name type="scientific">Anaerosolibacter carboniphilus</name>
    <dbReference type="NCBI Taxonomy" id="1417629"/>
    <lineage>
        <taxon>Bacteria</taxon>
        <taxon>Bacillati</taxon>
        <taxon>Bacillota</taxon>
        <taxon>Clostridia</taxon>
        <taxon>Peptostreptococcales</taxon>
        <taxon>Thermotaleaceae</taxon>
        <taxon>Anaerosolibacter</taxon>
    </lineage>
</organism>
<dbReference type="Pfam" id="PF19568">
    <property type="entry name" value="Spore_III_AA"/>
    <property type="match status" value="1"/>
</dbReference>
<dbReference type="InterPro" id="IPR027417">
    <property type="entry name" value="P-loop_NTPase"/>
</dbReference>
<dbReference type="InterPro" id="IPR045735">
    <property type="entry name" value="Spore_III_AA_AAA+_ATPase"/>
</dbReference>
<evidence type="ECO:0000256" key="1">
    <source>
        <dbReference type="ARBA" id="ARBA00022741"/>
    </source>
</evidence>
<comment type="caution">
    <text evidence="4">The sequence shown here is derived from an EMBL/GenBank/DDBJ whole genome shotgun (WGS) entry which is preliminary data.</text>
</comment>
<keyword evidence="5" id="KW-1185">Reference proteome</keyword>
<protein>
    <submittedName>
        <fullName evidence="4">Stage III sporulation protein AA</fullName>
    </submittedName>
</protein>
<reference evidence="4 5" key="1">
    <citation type="submission" date="2020-08" db="EMBL/GenBank/DDBJ databases">
        <title>Genomic Encyclopedia of Type Strains, Phase IV (KMG-IV): sequencing the most valuable type-strain genomes for metagenomic binning, comparative biology and taxonomic classification.</title>
        <authorList>
            <person name="Goeker M."/>
        </authorList>
    </citation>
    <scope>NUCLEOTIDE SEQUENCE [LARGE SCALE GENOMIC DNA]</scope>
    <source>
        <strain evidence="4 5">DSM 103526</strain>
    </source>
</reference>
<dbReference type="GO" id="GO:0005524">
    <property type="term" value="F:ATP binding"/>
    <property type="evidence" value="ECO:0007669"/>
    <property type="project" value="UniProtKB-KW"/>
</dbReference>
<keyword evidence="2" id="KW-0067">ATP-binding</keyword>
<evidence type="ECO:0000256" key="2">
    <source>
        <dbReference type="ARBA" id="ARBA00022840"/>
    </source>
</evidence>
<evidence type="ECO:0000259" key="3">
    <source>
        <dbReference type="SMART" id="SM00382"/>
    </source>
</evidence>
<dbReference type="InterPro" id="IPR003593">
    <property type="entry name" value="AAA+_ATPase"/>
</dbReference>
<dbReference type="AlphaFoldDB" id="A0A841KT70"/>
<dbReference type="RefSeq" id="WP_184311142.1">
    <property type="nucleotide sequence ID" value="NZ_JACHEN010000016.1"/>
</dbReference>
<dbReference type="PANTHER" id="PTHR20953:SF3">
    <property type="entry name" value="P-LOOP CONTAINING NUCLEOSIDE TRIPHOSPHATE HYDROLASES SUPERFAMILY PROTEIN"/>
    <property type="match status" value="1"/>
</dbReference>
<sequence length="348" mass="38750">MDESGNINFLKKTSAEYFPRKEILDALPVHLRQLIQGLPSALWDSMEEIRLRTNQPLLVQSLNRDIFIYVNGETGTETSKAYVTSKADLEKTFQLVTDYSVYALEEDIKKGFITIRGGHRVGISGHTVMNGPAIKTIKDISGLNIRISRQKIGISDAYMEYITTSPNNFKNTLIISPPQCGKTTLLRDMIRNLSNGMIRKGFQGFKVGVVDERSEICGSYQGIPQNDVGIRTDILDACPKAEGIMMLIRSMSPQIIATDEIGKIEDVIAIEEALNAGVKVLTTVHGHSLEEVCRRPNLKPLMEQNIFERIIILSNHPRVGTVQSILDGRTRVSLLHPTGISRRCESIG</sequence>
<evidence type="ECO:0000313" key="4">
    <source>
        <dbReference type="EMBL" id="MBB6216617.1"/>
    </source>
</evidence>
<dbReference type="PANTHER" id="PTHR20953">
    <property type="entry name" value="KINASE-RELATED"/>
    <property type="match status" value="1"/>
</dbReference>
<proteinExistence type="predicted"/>
<dbReference type="SUPFAM" id="SSF52540">
    <property type="entry name" value="P-loop containing nucleoside triphosphate hydrolases"/>
    <property type="match status" value="1"/>
</dbReference>